<dbReference type="AlphaFoldDB" id="A0A1S8KY69"/>
<evidence type="ECO:0000313" key="1">
    <source>
        <dbReference type="EMBL" id="URZ11006.1"/>
    </source>
</evidence>
<sequence length="56" mass="6451">MNDRGDLLTVDILKQADERIKKNGWVSAKTKLPSKRKDHFAKINKKAEKLVALFNK</sequence>
<dbReference type="EMBL" id="CP096983">
    <property type="protein sequence ID" value="URZ11006.1"/>
    <property type="molecule type" value="Genomic_DNA"/>
</dbReference>
<name>A0A1S8KY69_9CLOT</name>
<dbReference type="RefSeq" id="WP_176091655.1">
    <property type="nucleotide sequence ID" value="NZ_CP096983.1"/>
</dbReference>
<gene>
    <name evidence="1" type="ORF">CROST_017220</name>
</gene>
<keyword evidence="2" id="KW-1185">Reference proteome</keyword>
<accession>A0A1S8KY69</accession>
<organism evidence="1 2">
    <name type="scientific">Clostridium felsineum</name>
    <dbReference type="NCBI Taxonomy" id="36839"/>
    <lineage>
        <taxon>Bacteria</taxon>
        <taxon>Bacillati</taxon>
        <taxon>Bacillota</taxon>
        <taxon>Clostridia</taxon>
        <taxon>Eubacteriales</taxon>
        <taxon>Clostridiaceae</taxon>
        <taxon>Clostridium</taxon>
    </lineage>
</organism>
<dbReference type="STRING" id="84029.CROST_41910"/>
<protein>
    <submittedName>
        <fullName evidence="1">Uncharacterized protein</fullName>
    </submittedName>
</protein>
<dbReference type="Proteomes" id="UP000190951">
    <property type="component" value="Chromosome"/>
</dbReference>
<dbReference type="KEGG" id="crw:CROST_017220"/>
<evidence type="ECO:0000313" key="2">
    <source>
        <dbReference type="Proteomes" id="UP000190951"/>
    </source>
</evidence>
<proteinExistence type="predicted"/>
<reference evidence="1 2" key="1">
    <citation type="submission" date="2022-04" db="EMBL/GenBank/DDBJ databases">
        <title>Genome sequence of C. roseum typestrain.</title>
        <authorList>
            <person name="Poehlein A."/>
            <person name="Schoch T."/>
            <person name="Duerre P."/>
            <person name="Daniel R."/>
        </authorList>
    </citation>
    <scope>NUCLEOTIDE SEQUENCE [LARGE SCALE GENOMIC DNA]</scope>
    <source>
        <strain evidence="1 2">DSM 7320</strain>
    </source>
</reference>